<accession>A0A0G1HJT3</accession>
<keyword evidence="1" id="KW-0378">Hydrolase</keyword>
<dbReference type="GO" id="GO:0016787">
    <property type="term" value="F:hydrolase activity"/>
    <property type="evidence" value="ECO:0007669"/>
    <property type="project" value="UniProtKB-KW"/>
</dbReference>
<gene>
    <name evidence="3" type="ORF">UW37_C0017G0004</name>
</gene>
<evidence type="ECO:0000313" key="3">
    <source>
        <dbReference type="EMBL" id="KKT46833.1"/>
    </source>
</evidence>
<keyword evidence="2" id="KW-0812">Transmembrane</keyword>
<feature type="transmembrane region" description="Helical" evidence="2">
    <location>
        <begin position="20"/>
        <end position="41"/>
    </location>
</feature>
<protein>
    <submittedName>
        <fullName evidence="3">Sortase</fullName>
    </submittedName>
</protein>
<dbReference type="InterPro" id="IPR005754">
    <property type="entry name" value="Sortase"/>
</dbReference>
<dbReference type="Proteomes" id="UP000034063">
    <property type="component" value="Unassembled WGS sequence"/>
</dbReference>
<reference evidence="3 4" key="1">
    <citation type="journal article" date="2015" name="Nature">
        <title>rRNA introns, odd ribosomes, and small enigmatic genomes across a large radiation of phyla.</title>
        <authorList>
            <person name="Brown C.T."/>
            <person name="Hug L.A."/>
            <person name="Thomas B.C."/>
            <person name="Sharon I."/>
            <person name="Castelle C.J."/>
            <person name="Singh A."/>
            <person name="Wilkins M.J."/>
            <person name="Williams K.H."/>
            <person name="Banfield J.F."/>
        </authorList>
    </citation>
    <scope>NUCLEOTIDE SEQUENCE [LARGE SCALE GENOMIC DNA]</scope>
</reference>
<sequence>MALYRYVKETYEKRLRIPRIVSLGFIGLGLGLLVWTVWPIFAFSTFAQQLFVQTITPVSEDTMNLNSLAISGSGEAVDYSNANTWFPTHPQKKGVTPVNTYSVSIPKLKIENAIVMVAGDDLSESLVHYGGTPLPGQYGNTVIFGHSTLPQFYNPKSYKTIFSLLPTLTYGDTISVTFDDVKYTYIVYDMVVVEPTDLTPLEQRFDDSYLTVVTCVPPGTYWKRLNVKAKLQKEV</sequence>
<dbReference type="Pfam" id="PF04203">
    <property type="entry name" value="Sortase"/>
    <property type="match status" value="1"/>
</dbReference>
<proteinExistence type="predicted"/>
<keyword evidence="2" id="KW-0472">Membrane</keyword>
<dbReference type="SUPFAM" id="SSF63817">
    <property type="entry name" value="Sortase"/>
    <property type="match status" value="1"/>
</dbReference>
<dbReference type="NCBIfam" id="TIGR01076">
    <property type="entry name" value="sortase_fam"/>
    <property type="match status" value="1"/>
</dbReference>
<comment type="caution">
    <text evidence="3">The sequence shown here is derived from an EMBL/GenBank/DDBJ whole genome shotgun (WGS) entry which is preliminary data.</text>
</comment>
<evidence type="ECO:0000256" key="1">
    <source>
        <dbReference type="ARBA" id="ARBA00022801"/>
    </source>
</evidence>
<dbReference type="EMBL" id="LCIB01000017">
    <property type="protein sequence ID" value="KKT46833.1"/>
    <property type="molecule type" value="Genomic_DNA"/>
</dbReference>
<evidence type="ECO:0000256" key="2">
    <source>
        <dbReference type="SAM" id="Phobius"/>
    </source>
</evidence>
<keyword evidence="2" id="KW-1133">Transmembrane helix</keyword>
<dbReference type="Gene3D" id="2.40.260.10">
    <property type="entry name" value="Sortase"/>
    <property type="match status" value="1"/>
</dbReference>
<dbReference type="InterPro" id="IPR023365">
    <property type="entry name" value="Sortase_dom-sf"/>
</dbReference>
<evidence type="ECO:0000313" key="4">
    <source>
        <dbReference type="Proteomes" id="UP000034063"/>
    </source>
</evidence>
<name>A0A0G1HJT3_9BACT</name>
<dbReference type="AlphaFoldDB" id="A0A0G1HJT3"/>
<organism evidence="3 4">
    <name type="scientific">Candidatus Gottesmanbacteria bacterium GW2011_GWA2_44_17</name>
    <dbReference type="NCBI Taxonomy" id="1618444"/>
    <lineage>
        <taxon>Bacteria</taxon>
        <taxon>Candidatus Gottesmaniibacteriota</taxon>
    </lineage>
</organism>